<evidence type="ECO:0000259" key="3">
    <source>
        <dbReference type="PROSITE" id="PS51253"/>
    </source>
</evidence>
<dbReference type="InterPro" id="IPR006600">
    <property type="entry name" value="HTH_CenpB_DNA-bd_dom"/>
</dbReference>
<keyword evidence="5" id="KW-1185">Reference proteome</keyword>
<reference evidence="4" key="1">
    <citation type="submission" date="2021-02" db="EMBL/GenBank/DDBJ databases">
        <authorList>
            <person name="Palmer J.M."/>
        </authorList>
    </citation>
    <scope>NUCLEOTIDE SEQUENCE</scope>
    <source>
        <strain evidence="4">SCRP23</strain>
    </source>
</reference>
<comment type="caution">
    <text evidence="4">The sequence shown here is derived from an EMBL/GenBank/DDBJ whole genome shotgun (WGS) entry which is preliminary data.</text>
</comment>
<feature type="region of interest" description="Disordered" evidence="2">
    <location>
        <begin position="182"/>
        <end position="223"/>
    </location>
</feature>
<feature type="domain" description="HTH CENPB-type" evidence="3">
    <location>
        <begin position="82"/>
        <end position="155"/>
    </location>
</feature>
<dbReference type="Proteomes" id="UP000693981">
    <property type="component" value="Unassembled WGS sequence"/>
</dbReference>
<evidence type="ECO:0000313" key="4">
    <source>
        <dbReference type="EMBL" id="KAG7392898.1"/>
    </source>
</evidence>
<dbReference type="PROSITE" id="PS51253">
    <property type="entry name" value="HTH_CENPB"/>
    <property type="match status" value="1"/>
</dbReference>
<dbReference type="Pfam" id="PF03221">
    <property type="entry name" value="HTH_Tnp_Tc5"/>
    <property type="match status" value="1"/>
</dbReference>
<dbReference type="AlphaFoldDB" id="A0A8T1WK98"/>
<evidence type="ECO:0000256" key="1">
    <source>
        <dbReference type="ARBA" id="ARBA00023125"/>
    </source>
</evidence>
<sequence>MVRYKNRSLTLEQREAIIRQYDKQPEWKQMQLAQWVADTFQLEAVPSQPTISVVLRQSGRFMKPARSSANANNKIVLQYTGCPCVPKPVNCREVEVAMVKWLEHEIERDVAITVSNVQAKAEELKTKLKITVEGFNVSESWVDWFLRKHLLNCPFDSESANVDWNAREVVKPLAMVVEEKAEPVEARKKRLDAKANSRTPRPTGKRKREISINDGGRRVRTRK</sequence>
<organism evidence="4 5">
    <name type="scientific">Phytophthora boehmeriae</name>
    <dbReference type="NCBI Taxonomy" id="109152"/>
    <lineage>
        <taxon>Eukaryota</taxon>
        <taxon>Sar</taxon>
        <taxon>Stramenopiles</taxon>
        <taxon>Oomycota</taxon>
        <taxon>Peronosporomycetes</taxon>
        <taxon>Peronosporales</taxon>
        <taxon>Peronosporaceae</taxon>
        <taxon>Phytophthora</taxon>
    </lineage>
</organism>
<keyword evidence="1" id="KW-0238">DNA-binding</keyword>
<protein>
    <recommendedName>
        <fullName evidence="3">HTH CENPB-type domain-containing protein</fullName>
    </recommendedName>
</protein>
<dbReference type="GO" id="GO:0003677">
    <property type="term" value="F:DNA binding"/>
    <property type="evidence" value="ECO:0007669"/>
    <property type="project" value="UniProtKB-KW"/>
</dbReference>
<evidence type="ECO:0000256" key="2">
    <source>
        <dbReference type="SAM" id="MobiDB-lite"/>
    </source>
</evidence>
<accession>A0A8T1WK98</accession>
<dbReference type="SMART" id="SM00674">
    <property type="entry name" value="CENPB"/>
    <property type="match status" value="1"/>
</dbReference>
<dbReference type="OrthoDB" id="162969at2759"/>
<name>A0A8T1WK98_9STRA</name>
<gene>
    <name evidence="4" type="ORF">PHYBOEH_006217</name>
</gene>
<evidence type="ECO:0000313" key="5">
    <source>
        <dbReference type="Proteomes" id="UP000693981"/>
    </source>
</evidence>
<dbReference type="EMBL" id="JAGDFL010000329">
    <property type="protein sequence ID" value="KAG7392898.1"/>
    <property type="molecule type" value="Genomic_DNA"/>
</dbReference>
<proteinExistence type="predicted"/>